<keyword evidence="4 10" id="KW-0812">Transmembrane</keyword>
<keyword evidence="2" id="KW-1003">Cell membrane</keyword>
<evidence type="ECO:0000256" key="5">
    <source>
        <dbReference type="ARBA" id="ARBA00022989"/>
    </source>
</evidence>
<dbReference type="PROSITE" id="PS50111">
    <property type="entry name" value="CHEMOTAXIS_TRANSDUC_2"/>
    <property type="match status" value="1"/>
</dbReference>
<dbReference type="Pfam" id="PF08269">
    <property type="entry name" value="dCache_2"/>
    <property type="match status" value="1"/>
</dbReference>
<proteinExistence type="inferred from homology"/>
<feature type="domain" description="Methyl-accepting transducer" evidence="11">
    <location>
        <begin position="527"/>
        <end position="756"/>
    </location>
</feature>
<dbReference type="Pfam" id="PF00015">
    <property type="entry name" value="MCPsignal"/>
    <property type="match status" value="1"/>
</dbReference>
<keyword evidence="13" id="KW-1185">Reference proteome</keyword>
<evidence type="ECO:0000256" key="2">
    <source>
        <dbReference type="ARBA" id="ARBA00022475"/>
    </source>
</evidence>
<evidence type="ECO:0000256" key="3">
    <source>
        <dbReference type="ARBA" id="ARBA00022481"/>
    </source>
</evidence>
<protein>
    <submittedName>
        <fullName evidence="12">Chemotaxis protein</fullName>
    </submittedName>
</protein>
<dbReference type="SMART" id="SM00283">
    <property type="entry name" value="MA"/>
    <property type="match status" value="1"/>
</dbReference>
<dbReference type="OrthoDB" id="5348717at2"/>
<evidence type="ECO:0000256" key="1">
    <source>
        <dbReference type="ARBA" id="ARBA00004651"/>
    </source>
</evidence>
<evidence type="ECO:0000259" key="11">
    <source>
        <dbReference type="PROSITE" id="PS50111"/>
    </source>
</evidence>
<reference evidence="12 13" key="1">
    <citation type="submission" date="2017-02" db="EMBL/GenBank/DDBJ databases">
        <title>Arcobacter caeni sp. nov, a new Arcobacter species isolated from reclaimed water.</title>
        <authorList>
            <person name="Figueras M.J."/>
            <person name="Perez-Cataluna A."/>
            <person name="Salas-Masso N."/>
        </authorList>
    </citation>
    <scope>NUCLEOTIDE SEQUENCE [LARGE SCALE GENOMIC DNA]</scope>
    <source>
        <strain evidence="12 13">RW17-10</strain>
    </source>
</reference>
<dbReference type="InterPro" id="IPR051310">
    <property type="entry name" value="MCP_chemotaxis"/>
</dbReference>
<dbReference type="GO" id="GO:0004888">
    <property type="term" value="F:transmembrane signaling receptor activity"/>
    <property type="evidence" value="ECO:0007669"/>
    <property type="project" value="TreeGrafter"/>
</dbReference>
<keyword evidence="8" id="KW-0807">Transducer</keyword>
<dbReference type="PANTHER" id="PTHR43531">
    <property type="entry name" value="PROTEIN ICFG"/>
    <property type="match status" value="1"/>
</dbReference>
<dbReference type="Gene3D" id="3.30.450.20">
    <property type="entry name" value="PAS domain"/>
    <property type="match status" value="2"/>
</dbReference>
<evidence type="ECO:0000256" key="10">
    <source>
        <dbReference type="SAM" id="Phobius"/>
    </source>
</evidence>
<dbReference type="GO" id="GO:0007165">
    <property type="term" value="P:signal transduction"/>
    <property type="evidence" value="ECO:0007669"/>
    <property type="project" value="UniProtKB-KW"/>
</dbReference>
<sequence length="824" mass="92213">MKNLSIKTKLLLIVIVTILLVATMIALKSIYEINNLTQQNIEEYKQNAYSTANEELKSFTNFAKNIIVNLYNQSLPENVKENAKENLKNQTDFLFTMLTRLYDEQKGKVSEAELKKIILDTIDSVRYGENKDYFFVYDENSTILKLPISPEREGTKNTQPYVKEFINKAITNGEGLVPYEQVVKDKPSRQKVSYVKLFKPFNWVIGTGAYVDNATEALQKKALEQVSQLRFGKDGYFYIYDYSGVNIMHPVKPDLVGKNLIDLKSKLGVYYIKDLIEVAKKGGGIVTFDFEKPNDTKLYEKIGYAAGFDEWKWMIGTGVYTEDIEKNIEIMKNNSKEKITSTIFGILLIAAIVSIIIMFFVTFFIRKEIIGPLNNFQVGLLDFFKYLNKETKNVEKILIKSDDEIGLMTKIVNVNIEKTNKLIQEDEKLIHDVKEVVSEINKGNLRNRIEAKTENESLEELKNILNEMLTVVSEKINDDLIVIDEVLNEYKNVNFKVRINNPHGVVAKALNSLADTINHMLVESKSNGLTLEESSHILLANVDKLNISSNEAAASLEETAAAIEEITSNIRNNTENIAKMSTYSNSVTASALDGEKLANQTTVAMDEINEQVNSINEAISVIDQIAFQTNILSLNAAVEAATAGEAGRGFAVVAAEVRNLASRSAEAAKEIKSIVENATKKANQGKVIAGNMINGYKELNQNITNTINLIQDIEMSSKEQLSGIEQINDAVNQLDQQTQQNAAVASQTQDVAEITDEISKLIVSDANAKEFIGKNEVQAKKMSHKSESATKTITPVIHKKVASQDKKVVSNKSTKSEDAEWENF</sequence>
<dbReference type="EMBL" id="MUXE01000027">
    <property type="protein sequence ID" value="PUE63358.1"/>
    <property type="molecule type" value="Genomic_DNA"/>
</dbReference>
<evidence type="ECO:0000256" key="9">
    <source>
        <dbReference type="SAM" id="MobiDB-lite"/>
    </source>
</evidence>
<accession>A0A363CW86</accession>
<keyword evidence="3" id="KW-0488">Methylation</keyword>
<dbReference type="AlphaFoldDB" id="A0A363CW86"/>
<gene>
    <name evidence="12" type="ORF">B0174_11715</name>
</gene>
<evidence type="ECO:0000256" key="7">
    <source>
        <dbReference type="ARBA" id="ARBA00029447"/>
    </source>
</evidence>
<dbReference type="CDD" id="cd11386">
    <property type="entry name" value="MCP_signal"/>
    <property type="match status" value="1"/>
</dbReference>
<comment type="similarity">
    <text evidence="7">Belongs to the methyl-accepting chemotaxis (MCP) protein family.</text>
</comment>
<dbReference type="Proteomes" id="UP000251135">
    <property type="component" value="Unassembled WGS sequence"/>
</dbReference>
<dbReference type="SUPFAM" id="SSF58104">
    <property type="entry name" value="Methyl-accepting chemotaxis protein (MCP) signaling domain"/>
    <property type="match status" value="1"/>
</dbReference>
<comment type="caution">
    <text evidence="12">The sequence shown here is derived from an EMBL/GenBank/DDBJ whole genome shotgun (WGS) entry which is preliminary data.</text>
</comment>
<feature type="region of interest" description="Disordered" evidence="9">
    <location>
        <begin position="804"/>
        <end position="824"/>
    </location>
</feature>
<dbReference type="SMART" id="SM01049">
    <property type="entry name" value="Cache_2"/>
    <property type="match status" value="2"/>
</dbReference>
<evidence type="ECO:0000313" key="12">
    <source>
        <dbReference type="EMBL" id="PUE63358.1"/>
    </source>
</evidence>
<dbReference type="PANTHER" id="PTHR43531:SF14">
    <property type="entry name" value="METHYL-ACCEPTING CHEMOTAXIS PROTEIN I-RELATED"/>
    <property type="match status" value="1"/>
</dbReference>
<dbReference type="InterPro" id="IPR004010">
    <property type="entry name" value="Double_Cache_2"/>
</dbReference>
<organism evidence="12 13">
    <name type="scientific">Arcobacter caeni</name>
    <dbReference type="NCBI Taxonomy" id="1912877"/>
    <lineage>
        <taxon>Bacteria</taxon>
        <taxon>Pseudomonadati</taxon>
        <taxon>Campylobacterota</taxon>
        <taxon>Epsilonproteobacteria</taxon>
        <taxon>Campylobacterales</taxon>
        <taxon>Arcobacteraceae</taxon>
        <taxon>Arcobacter</taxon>
    </lineage>
</organism>
<comment type="subcellular location">
    <subcellularLocation>
        <location evidence="1">Cell membrane</location>
        <topology evidence="1">Multi-pass membrane protein</topology>
    </subcellularLocation>
</comment>
<evidence type="ECO:0000313" key="13">
    <source>
        <dbReference type="Proteomes" id="UP000251135"/>
    </source>
</evidence>
<keyword evidence="6 10" id="KW-0472">Membrane</keyword>
<evidence type="ECO:0000256" key="8">
    <source>
        <dbReference type="PROSITE-ProRule" id="PRU00284"/>
    </source>
</evidence>
<dbReference type="InterPro" id="IPR033480">
    <property type="entry name" value="sCache_2"/>
</dbReference>
<name>A0A363CW86_9BACT</name>
<dbReference type="GO" id="GO:0006935">
    <property type="term" value="P:chemotaxis"/>
    <property type="evidence" value="ECO:0007669"/>
    <property type="project" value="UniProtKB-KW"/>
</dbReference>
<evidence type="ECO:0000256" key="6">
    <source>
        <dbReference type="ARBA" id="ARBA00023136"/>
    </source>
</evidence>
<dbReference type="GO" id="GO:0005886">
    <property type="term" value="C:plasma membrane"/>
    <property type="evidence" value="ECO:0007669"/>
    <property type="project" value="UniProtKB-SubCell"/>
</dbReference>
<dbReference type="Gene3D" id="1.10.287.950">
    <property type="entry name" value="Methyl-accepting chemotaxis protein"/>
    <property type="match status" value="1"/>
</dbReference>
<feature type="transmembrane region" description="Helical" evidence="10">
    <location>
        <begin position="343"/>
        <end position="365"/>
    </location>
</feature>
<feature type="compositionally biased region" description="Basic and acidic residues" evidence="9">
    <location>
        <begin position="804"/>
        <end position="818"/>
    </location>
</feature>
<dbReference type="RefSeq" id="WP_108561239.1">
    <property type="nucleotide sequence ID" value="NZ_MUXE01000027.1"/>
</dbReference>
<keyword evidence="5 10" id="KW-1133">Transmembrane helix</keyword>
<evidence type="ECO:0000256" key="4">
    <source>
        <dbReference type="ARBA" id="ARBA00022692"/>
    </source>
</evidence>
<dbReference type="InterPro" id="IPR004089">
    <property type="entry name" value="MCPsignal_dom"/>
</dbReference>